<feature type="compositionally biased region" description="Basic and acidic residues" evidence="1">
    <location>
        <begin position="1109"/>
        <end position="1122"/>
    </location>
</feature>
<feature type="region of interest" description="Disordered" evidence="1">
    <location>
        <begin position="1044"/>
        <end position="1178"/>
    </location>
</feature>
<feature type="compositionally biased region" description="Basic and acidic residues" evidence="1">
    <location>
        <begin position="753"/>
        <end position="770"/>
    </location>
</feature>
<feature type="compositionally biased region" description="Low complexity" evidence="1">
    <location>
        <begin position="742"/>
        <end position="752"/>
    </location>
</feature>
<feature type="compositionally biased region" description="Polar residues" evidence="1">
    <location>
        <begin position="295"/>
        <end position="309"/>
    </location>
</feature>
<dbReference type="OMA" id="ERYEWEL"/>
<dbReference type="InParanoid" id="K1W6S3"/>
<feature type="compositionally biased region" description="Basic and acidic residues" evidence="1">
    <location>
        <begin position="1077"/>
        <end position="1088"/>
    </location>
</feature>
<feature type="compositionally biased region" description="Pro residues" evidence="1">
    <location>
        <begin position="412"/>
        <end position="421"/>
    </location>
</feature>
<gene>
    <name evidence="2" type="ORF">MBM_09259</name>
</gene>
<dbReference type="HOGENOM" id="CLU_273320_0_0_1"/>
<feature type="region of interest" description="Disordered" evidence="1">
    <location>
        <begin position="199"/>
        <end position="245"/>
    </location>
</feature>
<reference evidence="2 3" key="1">
    <citation type="journal article" date="2012" name="BMC Genomics">
        <title>Sequencing the genome of Marssonina brunnea reveals fungus-poplar co-evolution.</title>
        <authorList>
            <person name="Zhu S."/>
            <person name="Cao Y.-Z."/>
            <person name="Jiang C."/>
            <person name="Tan B.-Y."/>
            <person name="Wang Z."/>
            <person name="Feng S."/>
            <person name="Zhang L."/>
            <person name="Su X.-H."/>
            <person name="Brejova B."/>
            <person name="Vinar T."/>
            <person name="Xu M."/>
            <person name="Wang M.-X."/>
            <person name="Zhang S.-G."/>
            <person name="Huang M.-R."/>
            <person name="Wu R."/>
            <person name="Zhou Y."/>
        </authorList>
    </citation>
    <scope>NUCLEOTIDE SEQUENCE [LARGE SCALE GENOMIC DNA]</scope>
    <source>
        <strain evidence="2 3">MB_m1</strain>
    </source>
</reference>
<feature type="region of interest" description="Disordered" evidence="1">
    <location>
        <begin position="56"/>
        <end position="166"/>
    </location>
</feature>
<dbReference type="RefSeq" id="XP_007297148.1">
    <property type="nucleotide sequence ID" value="XM_007297086.1"/>
</dbReference>
<feature type="region of interest" description="Disordered" evidence="1">
    <location>
        <begin position="376"/>
        <end position="518"/>
    </location>
</feature>
<dbReference type="AlphaFoldDB" id="K1W6S3"/>
<feature type="compositionally biased region" description="Basic and acidic residues" evidence="1">
    <location>
        <begin position="123"/>
        <end position="143"/>
    </location>
</feature>
<feature type="region of interest" description="Disordered" evidence="1">
    <location>
        <begin position="709"/>
        <end position="942"/>
    </location>
</feature>
<organism evidence="2 3">
    <name type="scientific">Marssonina brunnea f. sp. multigermtubi (strain MB_m1)</name>
    <name type="common">Marssonina leaf spot fungus</name>
    <dbReference type="NCBI Taxonomy" id="1072389"/>
    <lineage>
        <taxon>Eukaryota</taxon>
        <taxon>Fungi</taxon>
        <taxon>Dikarya</taxon>
        <taxon>Ascomycota</taxon>
        <taxon>Pezizomycotina</taxon>
        <taxon>Leotiomycetes</taxon>
        <taxon>Helotiales</taxon>
        <taxon>Drepanopezizaceae</taxon>
        <taxon>Drepanopeziza</taxon>
    </lineage>
</organism>
<feature type="compositionally biased region" description="Polar residues" evidence="1">
    <location>
        <begin position="863"/>
        <end position="887"/>
    </location>
</feature>
<dbReference type="OrthoDB" id="3564681at2759"/>
<accession>K1W6S3</accession>
<feature type="region of interest" description="Disordered" evidence="1">
    <location>
        <begin position="343"/>
        <end position="364"/>
    </location>
</feature>
<proteinExistence type="predicted"/>
<feature type="region of interest" description="Disordered" evidence="1">
    <location>
        <begin position="261"/>
        <end position="315"/>
    </location>
</feature>
<dbReference type="Proteomes" id="UP000006753">
    <property type="component" value="Unassembled WGS sequence"/>
</dbReference>
<feature type="compositionally biased region" description="Basic and acidic residues" evidence="1">
    <location>
        <begin position="216"/>
        <end position="225"/>
    </location>
</feature>
<dbReference type="InterPro" id="IPR022190">
    <property type="entry name" value="DUF3716"/>
</dbReference>
<evidence type="ECO:0000313" key="2">
    <source>
        <dbReference type="EMBL" id="EKD12690.1"/>
    </source>
</evidence>
<dbReference type="Pfam" id="PF12511">
    <property type="entry name" value="DUF3716"/>
    <property type="match status" value="1"/>
</dbReference>
<feature type="compositionally biased region" description="Acidic residues" evidence="1">
    <location>
        <begin position="1"/>
        <end position="22"/>
    </location>
</feature>
<sequence length="1178" mass="130660">MDAMDPTDELDGLLENEDTEVSDAEHAEELVKIEIQELELKLAKKRLDLRIRAKKAEKARKKRANARELRSALALNPVQKRQRAENSGSRRRSGGRTSPTPSAIKVEDDTDEEVVVVSSSKRIKFEKTNREKREENRGSRDPKSPSPLSVEDGLSTTPAADYGVPRYPIADTDILMGEYGPDEANDECRISAGRDTDLYYATPQRDQSPLVMPDGHLSRTPHDTGHGVQAQSSEPRTTIKQEPQEDTYIPYLEIDNRQPRISDHDSTRVSQSPPVQAAANLNRKTFQPKQDKKISQPQRTPVKSRNTSPVAIPANPATGAYNMSLKMVPIPTLQSAAQTSKPNVLSAHCSGDSTTTPQTPLLAKDSSSILPSLSETPQANILDEETHLIQSKRPRIQKPREKISSPKRRPLSPSPFSPPPRTGHLRTNSVVIKTDPISEEIEVPQRTIPASQPPPATAQLTKSVPRERSRKITKPTSSQALPELPVDSCTRPPTEISQTQKAKANASERTPTKPKQDIPEAPILKALGLRPIESDSPNSVAWPAQFDPWPANIEGRRQWFTRLWNADFTLWVGLDLKNKDKWEGLEKVVSEALGRRSWLEEGKQACEEHWDASKLQLKTNEVHVPIGKRTFELLWPNINVPWKQQGKQWIENAMHVLEPRISSLCKHQTNSHESRLMKMDAVDGGSTAAGPLAENGFVDICSRFPVSPIQSESPVSQHSEADPSHITPNPTQTSQEAPGLRATASSTKSISSSEDRNHPPPKEKEPDKFSVDTGPVVDLSLPAKPKFPASPVLAAPNPEPWVKPGEPPKSESLDRGLANSKESKKSKMSKMSSGASVQANIPPPPPKQPSSLDPIVQRPPKDLQNSPVYSQQPTNNPFSMSTRQPPSYQKAGRELFPSLREPDSEPENEPDLEPEYEPDPEYESELEPEPEPEPEDPYPELTKLPTHVTKAAHLIFTLPQVRRLLTKEDTPLTGLSAGGCNLEATLGQIRGTRPVRDCGVCVEKSPFMECIIIDGLFGGACCGCRYADRGARCPFFRPDTGAVDTAPLTSKPPPGKSAPPAARVTPLMNTGTQRSEGIGRNDGAEFKIRGRSANYYAGNRQGPPPGRGYRRDDREGDRDWRDFSGQPQYRADERDRRDSLEPRPRRDDDRNDDREGRSWRPRRPWSPNLFDRIGPRGG</sequence>
<protein>
    <submittedName>
        <fullName evidence="2">Uncharacterized protein</fullName>
    </submittedName>
</protein>
<dbReference type="KEGG" id="mbe:MBM_09259"/>
<feature type="compositionally biased region" description="Basic and acidic residues" evidence="1">
    <location>
        <begin position="1130"/>
        <end position="1158"/>
    </location>
</feature>
<dbReference type="EMBL" id="JH921455">
    <property type="protein sequence ID" value="EKD12690.1"/>
    <property type="molecule type" value="Genomic_DNA"/>
</dbReference>
<feature type="compositionally biased region" description="Acidic residues" evidence="1">
    <location>
        <begin position="904"/>
        <end position="938"/>
    </location>
</feature>
<feature type="compositionally biased region" description="Polar residues" evidence="1">
    <location>
        <begin position="351"/>
        <end position="364"/>
    </location>
</feature>
<keyword evidence="3" id="KW-1185">Reference proteome</keyword>
<name>K1W6S3_MARBU</name>
<feature type="region of interest" description="Disordered" evidence="1">
    <location>
        <begin position="1"/>
        <end position="25"/>
    </location>
</feature>
<evidence type="ECO:0000256" key="1">
    <source>
        <dbReference type="SAM" id="MobiDB-lite"/>
    </source>
</evidence>
<dbReference type="GeneID" id="18765194"/>
<feature type="compositionally biased region" description="Polar residues" evidence="1">
    <location>
        <begin position="709"/>
        <end position="718"/>
    </location>
</feature>
<feature type="compositionally biased region" description="Polar residues" evidence="1">
    <location>
        <begin position="726"/>
        <end position="736"/>
    </location>
</feature>
<evidence type="ECO:0000313" key="3">
    <source>
        <dbReference type="Proteomes" id="UP000006753"/>
    </source>
</evidence>